<dbReference type="InterPro" id="IPR003346">
    <property type="entry name" value="Transposase_20"/>
</dbReference>
<dbReference type="OrthoDB" id="5289737at2"/>
<protein>
    <submittedName>
        <fullName evidence="3">IS110 family transposase</fullName>
    </submittedName>
</protein>
<dbReference type="Pfam" id="PF01548">
    <property type="entry name" value="DEDD_Tnp_IS110"/>
    <property type="match status" value="1"/>
</dbReference>
<dbReference type="RefSeq" id="WP_119787682.1">
    <property type="nucleotide sequence ID" value="NZ_QYUQ01000002.1"/>
</dbReference>
<feature type="domain" description="Transposase IS116/IS110/IS902 C-terminal" evidence="2">
    <location>
        <begin position="210"/>
        <end position="284"/>
    </location>
</feature>
<keyword evidence="4" id="KW-1185">Reference proteome</keyword>
<gene>
    <name evidence="3" type="ORF">D3878_03770</name>
</gene>
<dbReference type="NCBIfam" id="NF033542">
    <property type="entry name" value="transpos_IS110"/>
    <property type="match status" value="1"/>
</dbReference>
<dbReference type="InterPro" id="IPR047650">
    <property type="entry name" value="Transpos_IS110"/>
</dbReference>
<dbReference type="GO" id="GO:0004803">
    <property type="term" value="F:transposase activity"/>
    <property type="evidence" value="ECO:0007669"/>
    <property type="project" value="InterPro"/>
</dbReference>
<proteinExistence type="predicted"/>
<evidence type="ECO:0000313" key="4">
    <source>
        <dbReference type="Proteomes" id="UP000266327"/>
    </source>
</evidence>
<organism evidence="3 4">
    <name type="scientific">Noviherbaspirillum sedimenti</name>
    <dbReference type="NCBI Taxonomy" id="2320865"/>
    <lineage>
        <taxon>Bacteria</taxon>
        <taxon>Pseudomonadati</taxon>
        <taxon>Pseudomonadota</taxon>
        <taxon>Betaproteobacteria</taxon>
        <taxon>Burkholderiales</taxon>
        <taxon>Oxalobacteraceae</taxon>
        <taxon>Noviherbaspirillum</taxon>
    </lineage>
</organism>
<dbReference type="EMBL" id="QYUQ01000002">
    <property type="protein sequence ID" value="RJG04204.1"/>
    <property type="molecule type" value="Genomic_DNA"/>
</dbReference>
<accession>A0A3A3G8R7</accession>
<feature type="domain" description="Transposase IS110-like N-terminal" evidence="1">
    <location>
        <begin position="4"/>
        <end position="148"/>
    </location>
</feature>
<evidence type="ECO:0000313" key="3">
    <source>
        <dbReference type="EMBL" id="RJG04204.1"/>
    </source>
</evidence>
<reference evidence="4" key="1">
    <citation type="submission" date="2018-09" db="EMBL/GenBank/DDBJ databases">
        <authorList>
            <person name="Zhu H."/>
        </authorList>
    </citation>
    <scope>NUCLEOTIDE SEQUENCE [LARGE SCALE GENOMIC DNA]</scope>
    <source>
        <strain evidence="4">K1S02-23</strain>
    </source>
</reference>
<dbReference type="AlphaFoldDB" id="A0A3A3G8R7"/>
<dbReference type="GO" id="GO:0006313">
    <property type="term" value="P:DNA transposition"/>
    <property type="evidence" value="ECO:0007669"/>
    <property type="project" value="InterPro"/>
</dbReference>
<dbReference type="PANTHER" id="PTHR33055:SF3">
    <property type="entry name" value="PUTATIVE TRANSPOSASE FOR IS117-RELATED"/>
    <property type="match status" value="1"/>
</dbReference>
<sequence length="336" mass="36447">MTVVGIDLAKNVFALHGINAAGKAVLVKPDVRRDQLLDVLAQLPPCLIGMEACTGAHHWARQLVKLGHTPKLMAPKFVAPYRIQGKQGKNDANDAAAICEAVTRPNMRFVPIKSEDAQATLTVHRVRQGFIEERTATINRIRGLMSEFGIVLPQKADTIRRNAHQMLEHLPGWAGRAVADLLAHVTTLDQRIDEYDAHLKQVAKQDERSQRLMQMPGIGPTTATALLAAIGNGHDFKNGRQLAAWLGLVPGQYSSGGKARLGKITKAGDRYLRTLLILGARSVLASAVSKTDAISRWAMALAARIGYGKTLVAIAAKNARMVWAMLAKGQAFQPAM</sequence>
<evidence type="ECO:0000259" key="2">
    <source>
        <dbReference type="Pfam" id="PF02371"/>
    </source>
</evidence>
<evidence type="ECO:0000259" key="1">
    <source>
        <dbReference type="Pfam" id="PF01548"/>
    </source>
</evidence>
<dbReference type="Proteomes" id="UP000266327">
    <property type="component" value="Unassembled WGS sequence"/>
</dbReference>
<name>A0A3A3G8R7_9BURK</name>
<dbReference type="PANTHER" id="PTHR33055">
    <property type="entry name" value="TRANSPOSASE FOR INSERTION SEQUENCE ELEMENT IS1111A"/>
    <property type="match status" value="1"/>
</dbReference>
<comment type="caution">
    <text evidence="3">The sequence shown here is derived from an EMBL/GenBank/DDBJ whole genome shotgun (WGS) entry which is preliminary data.</text>
</comment>
<dbReference type="InterPro" id="IPR002525">
    <property type="entry name" value="Transp_IS110-like_N"/>
</dbReference>
<dbReference type="Pfam" id="PF02371">
    <property type="entry name" value="Transposase_20"/>
    <property type="match status" value="1"/>
</dbReference>
<dbReference type="GO" id="GO:0003677">
    <property type="term" value="F:DNA binding"/>
    <property type="evidence" value="ECO:0007669"/>
    <property type="project" value="InterPro"/>
</dbReference>